<proteinExistence type="predicted"/>
<organism evidence="2 3">
    <name type="scientific">Dreissena polymorpha</name>
    <name type="common">Zebra mussel</name>
    <name type="synonym">Mytilus polymorpha</name>
    <dbReference type="NCBI Taxonomy" id="45954"/>
    <lineage>
        <taxon>Eukaryota</taxon>
        <taxon>Metazoa</taxon>
        <taxon>Spiralia</taxon>
        <taxon>Lophotrochozoa</taxon>
        <taxon>Mollusca</taxon>
        <taxon>Bivalvia</taxon>
        <taxon>Autobranchia</taxon>
        <taxon>Heteroconchia</taxon>
        <taxon>Euheterodonta</taxon>
        <taxon>Imparidentia</taxon>
        <taxon>Neoheterodontei</taxon>
        <taxon>Myida</taxon>
        <taxon>Dreissenoidea</taxon>
        <taxon>Dreissenidae</taxon>
        <taxon>Dreissena</taxon>
    </lineage>
</organism>
<sequence>MTQIQSKQGSPGPKISVANFLAKWNFVYPNFRNCSQSFSKAFAGVKVGYFENPELKAAGQGAAGPLVGPGDKGAGGPRKLLDSTH</sequence>
<dbReference type="AlphaFoldDB" id="A0A9D4BJE1"/>
<name>A0A9D4BJE1_DREPO</name>
<evidence type="ECO:0000313" key="3">
    <source>
        <dbReference type="Proteomes" id="UP000828390"/>
    </source>
</evidence>
<dbReference type="Proteomes" id="UP000828390">
    <property type="component" value="Unassembled WGS sequence"/>
</dbReference>
<protein>
    <submittedName>
        <fullName evidence="2">Uncharacterized protein</fullName>
    </submittedName>
</protein>
<keyword evidence="3" id="KW-1185">Reference proteome</keyword>
<accession>A0A9D4BJE1</accession>
<evidence type="ECO:0000256" key="1">
    <source>
        <dbReference type="SAM" id="MobiDB-lite"/>
    </source>
</evidence>
<evidence type="ECO:0000313" key="2">
    <source>
        <dbReference type="EMBL" id="KAH3697102.1"/>
    </source>
</evidence>
<reference evidence="2" key="1">
    <citation type="journal article" date="2019" name="bioRxiv">
        <title>The Genome of the Zebra Mussel, Dreissena polymorpha: A Resource for Invasive Species Research.</title>
        <authorList>
            <person name="McCartney M.A."/>
            <person name="Auch B."/>
            <person name="Kono T."/>
            <person name="Mallez S."/>
            <person name="Zhang Y."/>
            <person name="Obille A."/>
            <person name="Becker A."/>
            <person name="Abrahante J.E."/>
            <person name="Garbe J."/>
            <person name="Badalamenti J.P."/>
            <person name="Herman A."/>
            <person name="Mangelson H."/>
            <person name="Liachko I."/>
            <person name="Sullivan S."/>
            <person name="Sone E.D."/>
            <person name="Koren S."/>
            <person name="Silverstein K.A.T."/>
            <person name="Beckman K.B."/>
            <person name="Gohl D.M."/>
        </authorList>
    </citation>
    <scope>NUCLEOTIDE SEQUENCE</scope>
    <source>
        <strain evidence="2">Duluth1</strain>
        <tissue evidence="2">Whole animal</tissue>
    </source>
</reference>
<feature type="region of interest" description="Disordered" evidence="1">
    <location>
        <begin position="60"/>
        <end position="85"/>
    </location>
</feature>
<comment type="caution">
    <text evidence="2">The sequence shown here is derived from an EMBL/GenBank/DDBJ whole genome shotgun (WGS) entry which is preliminary data.</text>
</comment>
<reference evidence="2" key="2">
    <citation type="submission" date="2020-11" db="EMBL/GenBank/DDBJ databases">
        <authorList>
            <person name="McCartney M.A."/>
            <person name="Auch B."/>
            <person name="Kono T."/>
            <person name="Mallez S."/>
            <person name="Becker A."/>
            <person name="Gohl D.M."/>
            <person name="Silverstein K.A.T."/>
            <person name="Koren S."/>
            <person name="Bechman K.B."/>
            <person name="Herman A."/>
            <person name="Abrahante J.E."/>
            <person name="Garbe J."/>
        </authorList>
    </citation>
    <scope>NUCLEOTIDE SEQUENCE</scope>
    <source>
        <strain evidence="2">Duluth1</strain>
        <tissue evidence="2">Whole animal</tissue>
    </source>
</reference>
<dbReference type="EMBL" id="JAIWYP010000016">
    <property type="protein sequence ID" value="KAH3697102.1"/>
    <property type="molecule type" value="Genomic_DNA"/>
</dbReference>
<gene>
    <name evidence="2" type="ORF">DPMN_084589</name>
</gene>